<dbReference type="Gene3D" id="3.30.200.20">
    <property type="entry name" value="Phosphorylase Kinase, domain 1"/>
    <property type="match status" value="1"/>
</dbReference>
<evidence type="ECO:0000256" key="3">
    <source>
        <dbReference type="ARBA" id="ARBA00022741"/>
    </source>
</evidence>
<accession>A0A6G0U7T0</accession>
<comment type="caution">
    <text evidence="8">The sequence shown here is derived from an EMBL/GenBank/DDBJ whole genome shotgun (WGS) entry which is preliminary data.</text>
</comment>
<evidence type="ECO:0000256" key="6">
    <source>
        <dbReference type="SAM" id="MobiDB-lite"/>
    </source>
</evidence>
<dbReference type="Gene3D" id="1.10.510.10">
    <property type="entry name" value="Transferase(Phosphotransferase) domain 1"/>
    <property type="match status" value="1"/>
</dbReference>
<feature type="domain" description="AGC-kinase C-terminal" evidence="7">
    <location>
        <begin position="127"/>
        <end position="199"/>
    </location>
</feature>
<gene>
    <name evidence="8" type="ORF">AGLY_000550</name>
</gene>
<dbReference type="Proteomes" id="UP000475862">
    <property type="component" value="Unassembled WGS sequence"/>
</dbReference>
<dbReference type="PROSITE" id="PS51285">
    <property type="entry name" value="AGC_KINASE_CTER"/>
    <property type="match status" value="1"/>
</dbReference>
<organism evidence="8 9">
    <name type="scientific">Aphis glycines</name>
    <name type="common">Soybean aphid</name>
    <dbReference type="NCBI Taxonomy" id="307491"/>
    <lineage>
        <taxon>Eukaryota</taxon>
        <taxon>Metazoa</taxon>
        <taxon>Ecdysozoa</taxon>
        <taxon>Arthropoda</taxon>
        <taxon>Hexapoda</taxon>
        <taxon>Insecta</taxon>
        <taxon>Pterygota</taxon>
        <taxon>Neoptera</taxon>
        <taxon>Paraneoptera</taxon>
        <taxon>Hemiptera</taxon>
        <taxon>Sternorrhyncha</taxon>
        <taxon>Aphidomorpha</taxon>
        <taxon>Aphidoidea</taxon>
        <taxon>Aphididae</taxon>
        <taxon>Aphidini</taxon>
        <taxon>Aphis</taxon>
        <taxon>Aphis</taxon>
    </lineage>
</organism>
<dbReference type="EMBL" id="VYZN01000001">
    <property type="protein sequence ID" value="KAE9545007.1"/>
    <property type="molecule type" value="Genomic_DNA"/>
</dbReference>
<dbReference type="InterPro" id="IPR017892">
    <property type="entry name" value="Pkinase_C"/>
</dbReference>
<reference evidence="8 9" key="1">
    <citation type="submission" date="2019-08" db="EMBL/GenBank/DDBJ databases">
        <title>The genome of the soybean aphid Biotype 1, its phylome, world population structure and adaptation to the North American continent.</title>
        <authorList>
            <person name="Giordano R."/>
            <person name="Donthu R.K."/>
            <person name="Hernandez A.G."/>
            <person name="Wright C.L."/>
            <person name="Zimin A.V."/>
        </authorList>
    </citation>
    <scope>NUCLEOTIDE SEQUENCE [LARGE SCALE GENOMIC DNA]</scope>
    <source>
        <tissue evidence="8">Whole aphids</tissue>
    </source>
</reference>
<keyword evidence="5" id="KW-0067">ATP-binding</keyword>
<protein>
    <recommendedName>
        <fullName evidence="7">AGC-kinase C-terminal domain-containing protein</fullName>
    </recommendedName>
</protein>
<evidence type="ECO:0000256" key="1">
    <source>
        <dbReference type="ARBA" id="ARBA00022527"/>
    </source>
</evidence>
<proteinExistence type="predicted"/>
<keyword evidence="1" id="KW-0723">Serine/threonine-protein kinase</keyword>
<name>A0A6G0U7T0_APHGL</name>
<dbReference type="AlphaFoldDB" id="A0A6G0U7T0"/>
<feature type="compositionally biased region" description="Basic and acidic residues" evidence="6">
    <location>
        <begin position="23"/>
        <end position="38"/>
    </location>
</feature>
<keyword evidence="4" id="KW-0418">Kinase</keyword>
<evidence type="ECO:0000256" key="2">
    <source>
        <dbReference type="ARBA" id="ARBA00022679"/>
    </source>
</evidence>
<sequence length="306" mass="34889">MHDLQKNQIVQIDLQMCAMQKDVSQEMSKKNGPDDKTQIDSSTNQTNKTDEMEIIIVDEDIVHEKEMPKTQTTHTTEDVEKSVENDDILRKNIIINKQKSETERQVSSRLGSGLNEAEEIKNHCFFQQIDWKEITNRTCEPPYIPILNGADDTTQFDSRFTDQLPADTPVDDSFMPCDNDEFKFDGFTYIAPSLIDNLSVSPTRDHTFNINQEMETHYLSSPSLDRNVTRSNSVPVYQPRIVQANHRGIDHSKLFDACPQSFNNNSTNRPHVLTSVNGSSILNHNQNEMMEVASTSSIPPQIELIK</sequence>
<keyword evidence="3" id="KW-0547">Nucleotide-binding</keyword>
<dbReference type="PANTHER" id="PTHR24351">
    <property type="entry name" value="RIBOSOMAL PROTEIN S6 KINASE"/>
    <property type="match status" value="1"/>
</dbReference>
<evidence type="ECO:0000313" key="9">
    <source>
        <dbReference type="Proteomes" id="UP000475862"/>
    </source>
</evidence>
<feature type="region of interest" description="Disordered" evidence="6">
    <location>
        <begin position="23"/>
        <end position="45"/>
    </location>
</feature>
<evidence type="ECO:0000256" key="4">
    <source>
        <dbReference type="ARBA" id="ARBA00022777"/>
    </source>
</evidence>
<dbReference type="OrthoDB" id="63267at2759"/>
<keyword evidence="9" id="KW-1185">Reference proteome</keyword>
<dbReference type="SMART" id="SM00133">
    <property type="entry name" value="S_TK_X"/>
    <property type="match status" value="1"/>
</dbReference>
<evidence type="ECO:0000313" key="8">
    <source>
        <dbReference type="EMBL" id="KAE9545007.1"/>
    </source>
</evidence>
<evidence type="ECO:0000259" key="7">
    <source>
        <dbReference type="PROSITE" id="PS51285"/>
    </source>
</evidence>
<dbReference type="Pfam" id="PF00433">
    <property type="entry name" value="Pkinase_C"/>
    <property type="match status" value="1"/>
</dbReference>
<dbReference type="InterPro" id="IPR000961">
    <property type="entry name" value="AGC-kinase_C"/>
</dbReference>
<dbReference type="GO" id="GO:0005524">
    <property type="term" value="F:ATP binding"/>
    <property type="evidence" value="ECO:0007669"/>
    <property type="project" value="UniProtKB-KW"/>
</dbReference>
<dbReference type="GO" id="GO:0004674">
    <property type="term" value="F:protein serine/threonine kinase activity"/>
    <property type="evidence" value="ECO:0007669"/>
    <property type="project" value="UniProtKB-KW"/>
</dbReference>
<evidence type="ECO:0000256" key="5">
    <source>
        <dbReference type="ARBA" id="ARBA00022840"/>
    </source>
</evidence>
<keyword evidence="2" id="KW-0808">Transferase</keyword>